<dbReference type="Proteomes" id="UP001469553">
    <property type="component" value="Unassembled WGS sequence"/>
</dbReference>
<organism evidence="3 4">
    <name type="scientific">Ameca splendens</name>
    <dbReference type="NCBI Taxonomy" id="208324"/>
    <lineage>
        <taxon>Eukaryota</taxon>
        <taxon>Metazoa</taxon>
        <taxon>Chordata</taxon>
        <taxon>Craniata</taxon>
        <taxon>Vertebrata</taxon>
        <taxon>Euteleostomi</taxon>
        <taxon>Actinopterygii</taxon>
        <taxon>Neopterygii</taxon>
        <taxon>Teleostei</taxon>
        <taxon>Neoteleostei</taxon>
        <taxon>Acanthomorphata</taxon>
        <taxon>Ovalentaria</taxon>
        <taxon>Atherinomorphae</taxon>
        <taxon>Cyprinodontiformes</taxon>
        <taxon>Goodeidae</taxon>
        <taxon>Ameca</taxon>
    </lineage>
</organism>
<feature type="region of interest" description="Disordered" evidence="1">
    <location>
        <begin position="23"/>
        <end position="45"/>
    </location>
</feature>
<dbReference type="EMBL" id="JAHRIP010090479">
    <property type="protein sequence ID" value="MEQ2316832.1"/>
    <property type="molecule type" value="Genomic_DNA"/>
</dbReference>
<proteinExistence type="predicted"/>
<feature type="region of interest" description="Disordered" evidence="1">
    <location>
        <begin position="97"/>
        <end position="120"/>
    </location>
</feature>
<evidence type="ECO:0000256" key="1">
    <source>
        <dbReference type="SAM" id="MobiDB-lite"/>
    </source>
</evidence>
<evidence type="ECO:0000313" key="3">
    <source>
        <dbReference type="EMBL" id="MEQ2316832.1"/>
    </source>
</evidence>
<keyword evidence="4" id="KW-1185">Reference proteome</keyword>
<name>A0ABV1AFJ7_9TELE</name>
<evidence type="ECO:0000313" key="4">
    <source>
        <dbReference type="Proteomes" id="UP001469553"/>
    </source>
</evidence>
<protein>
    <recommendedName>
        <fullName evidence="5">Ig-like domain-containing protein</fullName>
    </recommendedName>
</protein>
<evidence type="ECO:0000256" key="2">
    <source>
        <dbReference type="SAM" id="Phobius"/>
    </source>
</evidence>
<feature type="transmembrane region" description="Helical" evidence="2">
    <location>
        <begin position="55"/>
        <end position="77"/>
    </location>
</feature>
<comment type="caution">
    <text evidence="3">The sequence shown here is derived from an EMBL/GenBank/DDBJ whole genome shotgun (WGS) entry which is preliminary data.</text>
</comment>
<keyword evidence="2" id="KW-0812">Transmembrane</keyword>
<evidence type="ECO:0008006" key="5">
    <source>
        <dbReference type="Google" id="ProtNLM"/>
    </source>
</evidence>
<keyword evidence="2" id="KW-0472">Membrane</keyword>
<reference evidence="3 4" key="1">
    <citation type="submission" date="2021-06" db="EMBL/GenBank/DDBJ databases">
        <authorList>
            <person name="Palmer J.M."/>
        </authorList>
    </citation>
    <scope>NUCLEOTIDE SEQUENCE [LARGE SCALE GENOMIC DNA]</scope>
    <source>
        <strain evidence="3 4">AS_MEX2019</strain>
        <tissue evidence="3">Muscle</tissue>
    </source>
</reference>
<sequence>MTLHHVTSSDEGLYKCNIRGHGESPSSWISVSEKPPTTAPPVSLDPTPASASSHLWFMLVCHLVVVCPYFISTLLLVSLNQHRAAVRNDPPVAMVMTPPSQAEQGLDNDYDDVTTTEHHF</sequence>
<gene>
    <name evidence="3" type="ORF">AMECASPLE_036567</name>
</gene>
<keyword evidence="2" id="KW-1133">Transmembrane helix</keyword>
<accession>A0ABV1AFJ7</accession>